<dbReference type="Gene3D" id="3.40.630.30">
    <property type="match status" value="1"/>
</dbReference>
<dbReference type="GO" id="GO:0016746">
    <property type="term" value="F:acyltransferase activity"/>
    <property type="evidence" value="ECO:0007669"/>
    <property type="project" value="UniProtKB-KW"/>
</dbReference>
<dbReference type="InterPro" id="IPR000182">
    <property type="entry name" value="GNAT_dom"/>
</dbReference>
<dbReference type="InterPro" id="IPR050832">
    <property type="entry name" value="Bact_Acetyltransf"/>
</dbReference>
<name>A0ABV7Z8V0_9DEIO</name>
<dbReference type="SUPFAM" id="SSF55729">
    <property type="entry name" value="Acyl-CoA N-acyltransferases (Nat)"/>
    <property type="match status" value="1"/>
</dbReference>
<feature type="domain" description="N-acetyltransferase" evidence="3">
    <location>
        <begin position="5"/>
        <end position="210"/>
    </location>
</feature>
<organism evidence="4 5">
    <name type="scientific">Deinococcus rufus</name>
    <dbReference type="NCBI Taxonomy" id="2136097"/>
    <lineage>
        <taxon>Bacteria</taxon>
        <taxon>Thermotogati</taxon>
        <taxon>Deinococcota</taxon>
        <taxon>Deinococci</taxon>
        <taxon>Deinococcales</taxon>
        <taxon>Deinococcaceae</taxon>
        <taxon>Deinococcus</taxon>
    </lineage>
</organism>
<dbReference type="EMBL" id="JBHRZG010000007">
    <property type="protein sequence ID" value="MFC3832675.1"/>
    <property type="molecule type" value="Genomic_DNA"/>
</dbReference>
<evidence type="ECO:0000256" key="1">
    <source>
        <dbReference type="ARBA" id="ARBA00022679"/>
    </source>
</evidence>
<evidence type="ECO:0000259" key="3">
    <source>
        <dbReference type="PROSITE" id="PS51186"/>
    </source>
</evidence>
<evidence type="ECO:0000313" key="5">
    <source>
        <dbReference type="Proteomes" id="UP001595803"/>
    </source>
</evidence>
<dbReference type="EC" id="2.3.1.-" evidence="4"/>
<dbReference type="PANTHER" id="PTHR43877">
    <property type="entry name" value="AMINOALKYLPHOSPHONATE N-ACETYLTRANSFERASE-RELATED-RELATED"/>
    <property type="match status" value="1"/>
</dbReference>
<comment type="caution">
    <text evidence="4">The sequence shown here is derived from an EMBL/GenBank/DDBJ whole genome shotgun (WGS) entry which is preliminary data.</text>
</comment>
<dbReference type="PROSITE" id="PS51186">
    <property type="entry name" value="GNAT"/>
    <property type="match status" value="1"/>
</dbReference>
<keyword evidence="2 4" id="KW-0012">Acyltransferase</keyword>
<dbReference type="RefSeq" id="WP_322473292.1">
    <property type="nucleotide sequence ID" value="NZ_JBHRZG010000007.1"/>
</dbReference>
<proteinExistence type="predicted"/>
<gene>
    <name evidence="4" type="ORF">ACFOSB_07375</name>
</gene>
<protein>
    <submittedName>
        <fullName evidence="4">GNAT family N-acetyltransferase</fullName>
        <ecNumber evidence="4">2.3.1.-</ecNumber>
    </submittedName>
</protein>
<keyword evidence="5" id="KW-1185">Reference proteome</keyword>
<sequence length="220" mass="24247">MPAALMIRPVCPRDWADVARVAYLTGFFGQSARVYFPDQALFGALWIGPYVQGTGAGSFVAERAGEVVGYVLGAPEHDRYRQALSRVVARQVIRRRPTSATLRSLRYLWRAALYPSPHADWRAFPAHLHLNLLPAARGAGAGRRLLEAHLSVLGGLGVPGVQLSTTTENVAALGLYRRLGFEVLETRITPLWTPWLGHPATHVLMGLRAPGRDRDPVRRD</sequence>
<evidence type="ECO:0000256" key="2">
    <source>
        <dbReference type="ARBA" id="ARBA00023315"/>
    </source>
</evidence>
<accession>A0ABV7Z8V0</accession>
<dbReference type="InterPro" id="IPR016181">
    <property type="entry name" value="Acyl_CoA_acyltransferase"/>
</dbReference>
<reference evidence="5" key="1">
    <citation type="journal article" date="2019" name="Int. J. Syst. Evol. Microbiol.">
        <title>The Global Catalogue of Microorganisms (GCM) 10K type strain sequencing project: providing services to taxonomists for standard genome sequencing and annotation.</title>
        <authorList>
            <consortium name="The Broad Institute Genomics Platform"/>
            <consortium name="The Broad Institute Genome Sequencing Center for Infectious Disease"/>
            <person name="Wu L."/>
            <person name="Ma J."/>
        </authorList>
    </citation>
    <scope>NUCLEOTIDE SEQUENCE [LARGE SCALE GENOMIC DNA]</scope>
    <source>
        <strain evidence="5">CCTCC AB 2017081</strain>
    </source>
</reference>
<dbReference type="Pfam" id="PF13508">
    <property type="entry name" value="Acetyltransf_7"/>
    <property type="match status" value="1"/>
</dbReference>
<dbReference type="Proteomes" id="UP001595803">
    <property type="component" value="Unassembled WGS sequence"/>
</dbReference>
<keyword evidence="1 4" id="KW-0808">Transferase</keyword>
<evidence type="ECO:0000313" key="4">
    <source>
        <dbReference type="EMBL" id="MFC3832675.1"/>
    </source>
</evidence>